<comment type="similarity">
    <text evidence="9">Belongs to the SecD/SecF family. SecF subfamily.</text>
</comment>
<dbReference type="PANTHER" id="PTHR30081:SF8">
    <property type="entry name" value="PROTEIN TRANSLOCASE SUBUNIT SECF"/>
    <property type="match status" value="1"/>
</dbReference>
<dbReference type="InterPro" id="IPR005665">
    <property type="entry name" value="SecF_bac"/>
</dbReference>
<dbReference type="Pfam" id="PF07549">
    <property type="entry name" value="Sec_GG"/>
    <property type="match status" value="1"/>
</dbReference>
<name>A0A193LE51_9GAMM</name>
<dbReference type="EMBL" id="CP016268">
    <property type="protein sequence ID" value="ANO50805.1"/>
    <property type="molecule type" value="Genomic_DNA"/>
</dbReference>
<dbReference type="PRINTS" id="PR01755">
    <property type="entry name" value="SECFTRNLCASE"/>
</dbReference>
<feature type="transmembrane region" description="Helical" evidence="9">
    <location>
        <begin position="20"/>
        <end position="38"/>
    </location>
</feature>
<keyword evidence="5 9" id="KW-0653">Protein transport</keyword>
<dbReference type="InterPro" id="IPR022646">
    <property type="entry name" value="SecD/SecF_CS"/>
</dbReference>
<proteinExistence type="inferred from homology"/>
<feature type="transmembrane region" description="Helical" evidence="9">
    <location>
        <begin position="163"/>
        <end position="184"/>
    </location>
</feature>
<keyword evidence="4 9" id="KW-0812">Transmembrane</keyword>
<dbReference type="PANTHER" id="PTHR30081">
    <property type="entry name" value="PROTEIN-EXPORT MEMBRANE PROTEIN SEC"/>
    <property type="match status" value="1"/>
</dbReference>
<evidence type="ECO:0000256" key="4">
    <source>
        <dbReference type="ARBA" id="ARBA00022692"/>
    </source>
</evidence>
<keyword evidence="7 9" id="KW-0811">Translocation</keyword>
<organism evidence="11 12">
    <name type="scientific">Woeseia oceani</name>
    <dbReference type="NCBI Taxonomy" id="1548547"/>
    <lineage>
        <taxon>Bacteria</taxon>
        <taxon>Pseudomonadati</taxon>
        <taxon>Pseudomonadota</taxon>
        <taxon>Gammaproteobacteria</taxon>
        <taxon>Woeseiales</taxon>
        <taxon>Woeseiaceae</taxon>
        <taxon>Woeseia</taxon>
    </lineage>
</organism>
<evidence type="ECO:0000259" key="10">
    <source>
        <dbReference type="Pfam" id="PF02355"/>
    </source>
</evidence>
<dbReference type="InterPro" id="IPR048634">
    <property type="entry name" value="SecD_SecF_C"/>
</dbReference>
<feature type="transmembrane region" description="Helical" evidence="9">
    <location>
        <begin position="238"/>
        <end position="260"/>
    </location>
</feature>
<dbReference type="GO" id="GO:0015450">
    <property type="term" value="F:protein-transporting ATPase activity"/>
    <property type="evidence" value="ECO:0007669"/>
    <property type="project" value="InterPro"/>
</dbReference>
<keyword evidence="2 9" id="KW-0813">Transport</keyword>
<feature type="transmembrane region" description="Helical" evidence="9">
    <location>
        <begin position="190"/>
        <end position="211"/>
    </location>
</feature>
<evidence type="ECO:0000256" key="7">
    <source>
        <dbReference type="ARBA" id="ARBA00023010"/>
    </source>
</evidence>
<evidence type="ECO:0000313" key="12">
    <source>
        <dbReference type="Proteomes" id="UP000092695"/>
    </source>
</evidence>
<keyword evidence="8 9" id="KW-0472">Membrane</keyword>
<comment type="subunit">
    <text evidence="9">Forms a complex with SecD. Part of the essential Sec protein translocation apparatus which comprises SecA, SecYEG and auxiliary proteins SecDF-YajC and YidC.</text>
</comment>
<protein>
    <recommendedName>
        <fullName evidence="9">Protein-export membrane protein SecF</fullName>
    </recommendedName>
</protein>
<dbReference type="InterPro" id="IPR022645">
    <property type="entry name" value="SecD/SecF_bac"/>
</dbReference>
<dbReference type="GO" id="GO:0005886">
    <property type="term" value="C:plasma membrane"/>
    <property type="evidence" value="ECO:0007669"/>
    <property type="project" value="UniProtKB-SubCell"/>
</dbReference>
<accession>A0A193LE51</accession>
<dbReference type="InterPro" id="IPR055344">
    <property type="entry name" value="SecD_SecF_C_bact"/>
</dbReference>
<dbReference type="STRING" id="1548547.BA177_05930"/>
<dbReference type="OrthoDB" id="9774769at2"/>
<keyword evidence="12" id="KW-1185">Reference proteome</keyword>
<evidence type="ECO:0000256" key="5">
    <source>
        <dbReference type="ARBA" id="ARBA00022927"/>
    </source>
</evidence>
<comment type="function">
    <text evidence="9">Part of the Sec protein translocase complex. Interacts with the SecYEG preprotein conducting channel. SecDF uses the proton motive force (PMF) to complete protein translocation after the ATP-dependent function of SecA.</text>
</comment>
<evidence type="ECO:0000256" key="9">
    <source>
        <dbReference type="HAMAP-Rule" id="MF_01464"/>
    </source>
</evidence>
<dbReference type="NCBIfam" id="TIGR00966">
    <property type="entry name" value="transloc_SecF"/>
    <property type="match status" value="1"/>
</dbReference>
<dbReference type="Pfam" id="PF02355">
    <property type="entry name" value="SecD_SecF_C"/>
    <property type="match status" value="1"/>
</dbReference>
<dbReference type="KEGG" id="woc:BA177_05930"/>
<feature type="domain" description="Protein export membrane protein SecD/SecF C-terminal" evidence="10">
    <location>
        <begin position="113"/>
        <end position="293"/>
    </location>
</feature>
<feature type="transmembrane region" description="Helical" evidence="9">
    <location>
        <begin position="266"/>
        <end position="292"/>
    </location>
</feature>
<reference evidence="11 12" key="1">
    <citation type="submission" date="2016-06" db="EMBL/GenBank/DDBJ databases">
        <title>Complete genome sequence of a deep-branching marine Gamma Proteobacterium Woeseia oceani type strain XK5.</title>
        <authorList>
            <person name="Mu D."/>
            <person name="Du Z."/>
        </authorList>
    </citation>
    <scope>NUCLEOTIDE SEQUENCE [LARGE SCALE GENOMIC DNA]</scope>
    <source>
        <strain evidence="11 12">XK5</strain>
    </source>
</reference>
<evidence type="ECO:0000313" key="11">
    <source>
        <dbReference type="EMBL" id="ANO50805.1"/>
    </source>
</evidence>
<dbReference type="NCBIfam" id="TIGR00916">
    <property type="entry name" value="2A0604s01"/>
    <property type="match status" value="1"/>
</dbReference>
<dbReference type="SUPFAM" id="SSF82866">
    <property type="entry name" value="Multidrug efflux transporter AcrB transmembrane domain"/>
    <property type="match status" value="1"/>
</dbReference>
<evidence type="ECO:0000256" key="8">
    <source>
        <dbReference type="ARBA" id="ARBA00023136"/>
    </source>
</evidence>
<keyword evidence="3 9" id="KW-1003">Cell membrane</keyword>
<evidence type="ECO:0000256" key="1">
    <source>
        <dbReference type="ARBA" id="ARBA00004651"/>
    </source>
</evidence>
<keyword evidence="6 9" id="KW-1133">Transmembrane helix</keyword>
<feature type="transmembrane region" description="Helical" evidence="9">
    <location>
        <begin position="139"/>
        <end position="156"/>
    </location>
</feature>
<dbReference type="InterPro" id="IPR022813">
    <property type="entry name" value="SecD/SecF_arch_bac"/>
</dbReference>
<dbReference type="Proteomes" id="UP000092695">
    <property type="component" value="Chromosome"/>
</dbReference>
<evidence type="ECO:0000256" key="2">
    <source>
        <dbReference type="ARBA" id="ARBA00022448"/>
    </source>
</evidence>
<gene>
    <name evidence="9" type="primary">secF</name>
    <name evidence="11" type="ORF">BA177_05930</name>
</gene>
<sequence>MRLVKENTKIDFLSDTRRKVAVGFSVLLVLASLVSLATRGLDFGIDFTGGVLLEVGYPQDADLDRIRALITDAGFEEAQVQTFGATTDVMIRLPPQENENPNEIRETLRSVLSSDEPNVDLRRVDFVGPQVGQELTEQGGLAMIFTLLMIFAYIMFRFQWKFAAGAVAALAHDIIVTLGFFSFFHWPFDLTVVAAVLAVVGYSLNDTVVVFDRIRENFFRLRGTSAEEVMNISINETLARTVITGLTTLVVLAALLFLGGESVGPFSLALIVGILVGTYSSIYMASATALMLEVTAVDLMPPQDDGGELVDDLP</sequence>
<evidence type="ECO:0000256" key="6">
    <source>
        <dbReference type="ARBA" id="ARBA00022989"/>
    </source>
</evidence>
<comment type="subcellular location">
    <subcellularLocation>
        <location evidence="1 9">Cell membrane</location>
        <topology evidence="1 9">Multi-pass membrane protein</topology>
    </subcellularLocation>
</comment>
<dbReference type="GO" id="GO:0065002">
    <property type="term" value="P:intracellular protein transmembrane transport"/>
    <property type="evidence" value="ECO:0007669"/>
    <property type="project" value="UniProtKB-UniRule"/>
</dbReference>
<dbReference type="AlphaFoldDB" id="A0A193LE51"/>
<dbReference type="GO" id="GO:0006605">
    <property type="term" value="P:protein targeting"/>
    <property type="evidence" value="ECO:0007669"/>
    <property type="project" value="UniProtKB-UniRule"/>
</dbReference>
<dbReference type="RefSeq" id="WP_068614130.1">
    <property type="nucleotide sequence ID" value="NZ_CP016268.1"/>
</dbReference>
<dbReference type="GO" id="GO:0043952">
    <property type="term" value="P:protein transport by the Sec complex"/>
    <property type="evidence" value="ECO:0007669"/>
    <property type="project" value="UniProtKB-UniRule"/>
</dbReference>
<dbReference type="Gene3D" id="1.20.1640.10">
    <property type="entry name" value="Multidrug efflux transporter AcrB transmembrane domain"/>
    <property type="match status" value="1"/>
</dbReference>
<evidence type="ECO:0000256" key="3">
    <source>
        <dbReference type="ARBA" id="ARBA00022475"/>
    </source>
</evidence>
<dbReference type="HAMAP" id="MF_01464_B">
    <property type="entry name" value="SecF_B"/>
    <property type="match status" value="1"/>
</dbReference>